<keyword evidence="2" id="KW-1185">Reference proteome</keyword>
<dbReference type="EMBL" id="BAABHV010000011">
    <property type="protein sequence ID" value="GAA5056393.1"/>
    <property type="molecule type" value="Genomic_DNA"/>
</dbReference>
<sequence length="354" mass="39527">MLGCSVEDINDLVRRKALPVAFCCSGNRHFTKESIQEVIDNALEPMCSRAAVEAVPLMEYAANSNLSLAEAHSQLVKGKTVSVVAYDADLPFFCGVTVAKLFRQRSRPKAQRKDPMSLTRVASRLGTDLGGLKLLIGQSLLQTFDDGSGHVRICEGSLELFERSYAKATEYAPLLGCPPTTALKHLRKAGVRPVNEAEGHKARFVSRSEVQRRVGLKLPIDDKNGPLALLAQDIGDALDMEFIAATVRRVSDPALVVRGSNGKWSFKIKASPEEPKRHQLICNFRKRHEHRRLQRAYEVTERVEDIWPGATIQTDRRGGFAIIDDVYVEPDHQHSRDCFVVRCVTRAHELHRLL</sequence>
<evidence type="ECO:0000313" key="2">
    <source>
        <dbReference type="Proteomes" id="UP001500518"/>
    </source>
</evidence>
<gene>
    <name evidence="1" type="ORF">GCM10023208_21080</name>
</gene>
<reference evidence="2" key="1">
    <citation type="journal article" date="2019" name="Int. J. Syst. Evol. Microbiol.">
        <title>The Global Catalogue of Microorganisms (GCM) 10K type strain sequencing project: providing services to taxonomists for standard genome sequencing and annotation.</title>
        <authorList>
            <consortium name="The Broad Institute Genomics Platform"/>
            <consortium name="The Broad Institute Genome Sequencing Center for Infectious Disease"/>
            <person name="Wu L."/>
            <person name="Ma J."/>
        </authorList>
    </citation>
    <scope>NUCLEOTIDE SEQUENCE [LARGE SCALE GENOMIC DNA]</scope>
    <source>
        <strain evidence="2">JCM 18014</strain>
    </source>
</reference>
<proteinExistence type="predicted"/>
<accession>A0ABP9KD18</accession>
<comment type="caution">
    <text evidence="1">The sequence shown here is derived from an EMBL/GenBank/DDBJ whole genome shotgun (WGS) entry which is preliminary data.</text>
</comment>
<evidence type="ECO:0000313" key="1">
    <source>
        <dbReference type="EMBL" id="GAA5056393.1"/>
    </source>
</evidence>
<organism evidence="1 2">
    <name type="scientific">Erythrobacter westpacificensis</name>
    <dbReference type="NCBI Taxonomy" id="1055231"/>
    <lineage>
        <taxon>Bacteria</taxon>
        <taxon>Pseudomonadati</taxon>
        <taxon>Pseudomonadota</taxon>
        <taxon>Alphaproteobacteria</taxon>
        <taxon>Sphingomonadales</taxon>
        <taxon>Erythrobacteraceae</taxon>
        <taxon>Erythrobacter/Porphyrobacter group</taxon>
        <taxon>Erythrobacter</taxon>
    </lineage>
</organism>
<name>A0ABP9KD18_9SPHN</name>
<protein>
    <submittedName>
        <fullName evidence="1">Uncharacterized protein</fullName>
    </submittedName>
</protein>
<dbReference type="Proteomes" id="UP001500518">
    <property type="component" value="Unassembled WGS sequence"/>
</dbReference>